<name>A0A7J0EVQ8_9ERIC</name>
<accession>A0A7J0EVQ8</accession>
<evidence type="ECO:0000313" key="3">
    <source>
        <dbReference type="Proteomes" id="UP000585474"/>
    </source>
</evidence>
<dbReference type="GO" id="GO:0004842">
    <property type="term" value="F:ubiquitin-protein transferase activity"/>
    <property type="evidence" value="ECO:0007669"/>
    <property type="project" value="InterPro"/>
</dbReference>
<dbReference type="AlphaFoldDB" id="A0A7J0EVQ8"/>
<reference evidence="2 3" key="1">
    <citation type="submission" date="2019-07" db="EMBL/GenBank/DDBJ databases">
        <title>De Novo Assembly of kiwifruit Actinidia rufa.</title>
        <authorList>
            <person name="Sugita-Konishi S."/>
            <person name="Sato K."/>
            <person name="Mori E."/>
            <person name="Abe Y."/>
            <person name="Kisaki G."/>
            <person name="Hamano K."/>
            <person name="Suezawa K."/>
            <person name="Otani M."/>
            <person name="Fukuda T."/>
            <person name="Manabe T."/>
            <person name="Gomi K."/>
            <person name="Tabuchi M."/>
            <person name="Akimitsu K."/>
            <person name="Kataoka I."/>
        </authorList>
    </citation>
    <scope>NUCLEOTIDE SEQUENCE [LARGE SCALE GENOMIC DNA]</scope>
    <source>
        <strain evidence="3">cv. Fuchu</strain>
    </source>
</reference>
<proteinExistence type="predicted"/>
<dbReference type="EMBL" id="BJWL01000007">
    <property type="protein sequence ID" value="GFY90551.1"/>
    <property type="molecule type" value="Genomic_DNA"/>
</dbReference>
<dbReference type="OrthoDB" id="8062037at2759"/>
<feature type="region of interest" description="Disordered" evidence="1">
    <location>
        <begin position="112"/>
        <end position="134"/>
    </location>
</feature>
<dbReference type="InterPro" id="IPR044274">
    <property type="entry name" value="RFI2"/>
</dbReference>
<gene>
    <name evidence="2" type="ORF">Acr_07g0007480</name>
</gene>
<dbReference type="PANTHER" id="PTHR46798:SF3">
    <property type="entry name" value="RING FINGER FAMILY PROTEIN"/>
    <property type="match status" value="1"/>
</dbReference>
<dbReference type="Proteomes" id="UP000585474">
    <property type="component" value="Unassembled WGS sequence"/>
</dbReference>
<evidence type="ECO:0000256" key="1">
    <source>
        <dbReference type="SAM" id="MobiDB-lite"/>
    </source>
</evidence>
<keyword evidence="3" id="KW-1185">Reference proteome</keyword>
<dbReference type="PANTHER" id="PTHR46798">
    <property type="entry name" value="OS09G0511500 PROTEIN"/>
    <property type="match status" value="1"/>
</dbReference>
<comment type="caution">
    <text evidence="2">The sequence shown here is derived from an EMBL/GenBank/DDBJ whole genome shotgun (WGS) entry which is preliminary data.</text>
</comment>
<organism evidence="2 3">
    <name type="scientific">Actinidia rufa</name>
    <dbReference type="NCBI Taxonomy" id="165716"/>
    <lineage>
        <taxon>Eukaryota</taxon>
        <taxon>Viridiplantae</taxon>
        <taxon>Streptophyta</taxon>
        <taxon>Embryophyta</taxon>
        <taxon>Tracheophyta</taxon>
        <taxon>Spermatophyta</taxon>
        <taxon>Magnoliopsida</taxon>
        <taxon>eudicotyledons</taxon>
        <taxon>Gunneridae</taxon>
        <taxon>Pentapetalae</taxon>
        <taxon>asterids</taxon>
        <taxon>Ericales</taxon>
        <taxon>Actinidiaceae</taxon>
        <taxon>Actinidia</taxon>
    </lineage>
</organism>
<evidence type="ECO:0000313" key="2">
    <source>
        <dbReference type="EMBL" id="GFY90551.1"/>
    </source>
</evidence>
<sequence>MVMVINLKLDEKIQCTVIYGSDGEFSSTAYRDLLGQHTLFAEHTALSSATHPCPYIAYLGPIHPSSSNSGGSVSDGSTFSNHWNGPSVPREMPSSFVFPAMDVHYQGWEHHSSPFPTSSSRVGGADQPSVPSVTHRAARSNPDIQRSGFFMHPFLVGHRKRNSSKIVVVTSPSIDLLFPCANIADGRLCLLQFAARVGSSVASSMIPPYPSSVARARDRVQALQAYFHQPSNSRTPLIPAARRSTAHRPIAQVGPVASFSDQTGGFYFFPSASSGRNFQEAENTPTNRFQAWERDHLTSFPLSQADRDPGWGAFHQAAGGSDTAIRPTSFRRGTDLRGRHHKIGHRLDYSVFQEEKP</sequence>
<protein>
    <submittedName>
        <fullName evidence="2">RING/U-box superfamily protein</fullName>
    </submittedName>
</protein>